<evidence type="ECO:0000313" key="3">
    <source>
        <dbReference type="Proteomes" id="UP000055590"/>
    </source>
</evidence>
<dbReference type="Pfam" id="PF05171">
    <property type="entry name" value="HemS"/>
    <property type="match status" value="2"/>
</dbReference>
<dbReference type="CDD" id="cd16831">
    <property type="entry name" value="HemS-like_C"/>
    <property type="match status" value="1"/>
</dbReference>
<name>A0A0K1PBU1_9BACT</name>
<dbReference type="KEGG" id="vin:AKJ08_1354"/>
<dbReference type="PATRIC" id="fig|1391653.3.peg.1423"/>
<dbReference type="OrthoDB" id="316630at2"/>
<dbReference type="Gene3D" id="3.40.1570.10">
    <property type="entry name" value="HemS/ChuS/ChuX like domains"/>
    <property type="match status" value="2"/>
</dbReference>
<dbReference type="EMBL" id="CP012332">
    <property type="protein sequence ID" value="AKU90967.1"/>
    <property type="molecule type" value="Genomic_DNA"/>
</dbReference>
<dbReference type="InterPro" id="IPR007845">
    <property type="entry name" value="HemS/ChuX_dom"/>
</dbReference>
<gene>
    <name evidence="2" type="ORF">AKJ08_1354</name>
</gene>
<dbReference type="SUPFAM" id="SSF144064">
    <property type="entry name" value="Heme iron utilization protein-like"/>
    <property type="match status" value="1"/>
</dbReference>
<keyword evidence="3" id="KW-1185">Reference proteome</keyword>
<feature type="domain" description="Haemin-degrading HemS/ChuX" evidence="1">
    <location>
        <begin position="205"/>
        <end position="334"/>
    </location>
</feature>
<dbReference type="STRING" id="1391653.AKJ08_1354"/>
<feature type="domain" description="Haemin-degrading HemS/ChuX" evidence="1">
    <location>
        <begin position="31"/>
        <end position="155"/>
    </location>
</feature>
<sequence length="341" mass="37508">MNEIEIRQQLEAIRAAEPGIRARDAALRLGISEGELVSSTPGNTRLRPDFASILGELPALGEVLAITRNEAAVHEKRGIYPAPEPEEGSILVHSRDIDLRVFLHGWASAFAVRDEARGKPRHSLQFFDGAGDAVHKIWLEESSDLAAFERLVERFASPAERLEVRPIEARPNRPDEEIDAAGLRAAWEALTDTHEFFGMLKRFGAGRLQALRLVGGGLAQRVPNAITSALLHHVAAKEVPIMVFVGSRGVIQIHSGPVRRVAAKGGWLNVLDHGFNLHLREDLVAESWIVRKPTADGFVTSLELFDAKGEVIALFFGERKPGIPEAESWRQALAHVERSVS</sequence>
<proteinExistence type="predicted"/>
<evidence type="ECO:0000259" key="1">
    <source>
        <dbReference type="Pfam" id="PF05171"/>
    </source>
</evidence>
<dbReference type="RefSeq" id="WP_050725349.1">
    <property type="nucleotide sequence ID" value="NZ_CP012332.1"/>
</dbReference>
<dbReference type="GO" id="GO:0006826">
    <property type="term" value="P:iron ion transport"/>
    <property type="evidence" value="ECO:0007669"/>
    <property type="project" value="InterPro"/>
</dbReference>
<protein>
    <submittedName>
        <fullName evidence="2">Hemin transport protein HmuS</fullName>
    </submittedName>
</protein>
<accession>A0A0K1PBU1</accession>
<reference evidence="2 3" key="1">
    <citation type="submission" date="2015-08" db="EMBL/GenBank/DDBJ databases">
        <authorList>
            <person name="Babu N.S."/>
            <person name="Beckwith C.J."/>
            <person name="Beseler K.G."/>
            <person name="Brison A."/>
            <person name="Carone J.V."/>
            <person name="Caskin T.P."/>
            <person name="Diamond M."/>
            <person name="Durham M.E."/>
            <person name="Foxe J.M."/>
            <person name="Go M."/>
            <person name="Henderson B.A."/>
            <person name="Jones I.B."/>
            <person name="McGettigan J.A."/>
            <person name="Micheletti S.J."/>
            <person name="Nasrallah M.E."/>
            <person name="Ortiz D."/>
            <person name="Piller C.R."/>
            <person name="Privatt S.R."/>
            <person name="Schneider S.L."/>
            <person name="Sharp S."/>
            <person name="Smith T.C."/>
            <person name="Stanton J.D."/>
            <person name="Ullery H.E."/>
            <person name="Wilson R.J."/>
            <person name="Serrano M.G."/>
            <person name="Buck G."/>
            <person name="Lee V."/>
            <person name="Wang Y."/>
            <person name="Carvalho R."/>
            <person name="Voegtly L."/>
            <person name="Shi R."/>
            <person name="Duckworth R."/>
            <person name="Johnson A."/>
            <person name="Loviza R."/>
            <person name="Walstead R."/>
            <person name="Shah Z."/>
            <person name="Kiflezghi M."/>
            <person name="Wade K."/>
            <person name="Ball S.L."/>
            <person name="Bradley K.W."/>
            <person name="Asai D.J."/>
            <person name="Bowman C.A."/>
            <person name="Russell D.A."/>
            <person name="Pope W.H."/>
            <person name="Jacobs-Sera D."/>
            <person name="Hendrix R.W."/>
            <person name="Hatfull G.F."/>
        </authorList>
    </citation>
    <scope>NUCLEOTIDE SEQUENCE [LARGE SCALE GENOMIC DNA]</scope>
    <source>
        <strain evidence="2 3">DSM 27710</strain>
    </source>
</reference>
<organism evidence="2 3">
    <name type="scientific">Vulgatibacter incomptus</name>
    <dbReference type="NCBI Taxonomy" id="1391653"/>
    <lineage>
        <taxon>Bacteria</taxon>
        <taxon>Pseudomonadati</taxon>
        <taxon>Myxococcota</taxon>
        <taxon>Myxococcia</taxon>
        <taxon>Myxococcales</taxon>
        <taxon>Cystobacterineae</taxon>
        <taxon>Vulgatibacteraceae</taxon>
        <taxon>Vulgatibacter</taxon>
    </lineage>
</organism>
<dbReference type="AlphaFoldDB" id="A0A0K1PBU1"/>
<dbReference type="InterPro" id="IPR053733">
    <property type="entry name" value="Heme_Transport_Util_sf"/>
</dbReference>
<evidence type="ECO:0000313" key="2">
    <source>
        <dbReference type="EMBL" id="AKU90967.1"/>
    </source>
</evidence>
<dbReference type="Proteomes" id="UP000055590">
    <property type="component" value="Chromosome"/>
</dbReference>
<dbReference type="CDD" id="cd16830">
    <property type="entry name" value="HemS-like_N"/>
    <property type="match status" value="1"/>
</dbReference>